<sequence length="215" mass="24459">MFNLAQELRSQNKVLLFTTTKIYVPSKEQYDFMAIGKKNFLHCCTLPEKGIYVYGNILDNNSKISGLDEDTLIKELHNFDYILIEADGSKGKSLKGWRENEPVIFKGTNITVGIIDITCLGKTINSDNIHRVDRFIELTNSHLGEKVSLNHLISLILHPNGLFKKSSGKKILFINKVEDTNSTVFSKILSKNIKPHNYIDRIIMGSLKNKIYEVL</sequence>
<accession>A0ABS8N3X4</accession>
<keyword evidence="2" id="KW-1185">Reference proteome</keyword>
<reference evidence="1" key="1">
    <citation type="submission" date="2021-11" db="EMBL/GenBank/DDBJ databases">
        <authorList>
            <person name="Qingchun L."/>
            <person name="Dong Z."/>
            <person name="Zongwei Q."/>
            <person name="Jia Z."/>
            <person name="Duotao L."/>
        </authorList>
    </citation>
    <scope>NUCLEOTIDE SEQUENCE</scope>
    <source>
        <strain evidence="1">WLY-B-L2</strain>
    </source>
</reference>
<dbReference type="InterPro" id="IPR017587">
    <property type="entry name" value="YqeC"/>
</dbReference>
<protein>
    <submittedName>
        <fullName evidence="1">Selenium-dependent hydroxylase accessory protein YqeC</fullName>
    </submittedName>
</protein>
<gene>
    <name evidence="1" type="primary">yqeC</name>
    <name evidence="1" type="ORF">LN736_06475</name>
</gene>
<proteinExistence type="predicted"/>
<organism evidence="1 2">
    <name type="scientific">Clostridium aromativorans</name>
    <dbReference type="NCBI Taxonomy" id="2836848"/>
    <lineage>
        <taxon>Bacteria</taxon>
        <taxon>Bacillati</taxon>
        <taxon>Bacillota</taxon>
        <taxon>Clostridia</taxon>
        <taxon>Eubacteriales</taxon>
        <taxon>Clostridiaceae</taxon>
        <taxon>Clostridium</taxon>
    </lineage>
</organism>
<evidence type="ECO:0000313" key="2">
    <source>
        <dbReference type="Proteomes" id="UP001165422"/>
    </source>
</evidence>
<dbReference type="NCBIfam" id="TIGR03172">
    <property type="entry name" value="selenium cofactor biosynthesis protein YqeC"/>
    <property type="match status" value="1"/>
</dbReference>
<name>A0ABS8N3X4_9CLOT</name>
<dbReference type="Proteomes" id="UP001165422">
    <property type="component" value="Unassembled WGS sequence"/>
</dbReference>
<evidence type="ECO:0000313" key="1">
    <source>
        <dbReference type="EMBL" id="MCC9294502.1"/>
    </source>
</evidence>
<comment type="caution">
    <text evidence="1">The sequence shown here is derived from an EMBL/GenBank/DDBJ whole genome shotgun (WGS) entry which is preliminary data.</text>
</comment>
<dbReference type="Pfam" id="PF19842">
    <property type="entry name" value="YqeC"/>
    <property type="match status" value="1"/>
</dbReference>
<dbReference type="EMBL" id="JAJJPB010000005">
    <property type="protein sequence ID" value="MCC9294502.1"/>
    <property type="molecule type" value="Genomic_DNA"/>
</dbReference>